<dbReference type="InterPro" id="IPR035979">
    <property type="entry name" value="RBD_domain_sf"/>
</dbReference>
<evidence type="ECO:0000256" key="1">
    <source>
        <dbReference type="SAM" id="MobiDB-lite"/>
    </source>
</evidence>
<protein>
    <recommendedName>
        <fullName evidence="4">RRM domain-containing protein</fullName>
    </recommendedName>
</protein>
<name>A0ABD2I5I6_HETSC</name>
<dbReference type="SUPFAM" id="SSF54928">
    <property type="entry name" value="RNA-binding domain, RBD"/>
    <property type="match status" value="1"/>
</dbReference>
<reference evidence="2 3" key="1">
    <citation type="submission" date="2024-10" db="EMBL/GenBank/DDBJ databases">
        <authorList>
            <person name="Kim D."/>
        </authorList>
    </citation>
    <scope>NUCLEOTIDE SEQUENCE [LARGE SCALE GENOMIC DNA]</scope>
    <source>
        <strain evidence="2">Taebaek</strain>
    </source>
</reference>
<gene>
    <name evidence="2" type="ORF">niasHS_017424</name>
</gene>
<evidence type="ECO:0008006" key="4">
    <source>
        <dbReference type="Google" id="ProtNLM"/>
    </source>
</evidence>
<accession>A0ABD2I5I6</accession>
<sequence length="222" mass="25255">MGKKNRLKQLLGRFNVDTYCELRVLPYSLGDAVCEMLLKIDLNHANSLAIANVPYYLDEDTLKQLFSSLGIDLVEVNLTASTSLHGNLRRGYCSGRLVFPTIHARRRAFDSINHSMCPFKLENIGVYLPAWHKPVTNRYGKRKRVVREAGAMEVPGDTEAQATEIDSNNQIDKDGWITVTRKHKFSFRNKVNRSDEGNATFMGMEGSADEPYDCPRKKKRTR</sequence>
<feature type="region of interest" description="Disordered" evidence="1">
    <location>
        <begin position="198"/>
        <end position="222"/>
    </location>
</feature>
<keyword evidence="3" id="KW-1185">Reference proteome</keyword>
<dbReference type="AlphaFoldDB" id="A0ABD2I5I6"/>
<organism evidence="2 3">
    <name type="scientific">Heterodera schachtii</name>
    <name type="common">Sugarbeet cyst nematode worm</name>
    <name type="synonym">Tylenchus schachtii</name>
    <dbReference type="NCBI Taxonomy" id="97005"/>
    <lineage>
        <taxon>Eukaryota</taxon>
        <taxon>Metazoa</taxon>
        <taxon>Ecdysozoa</taxon>
        <taxon>Nematoda</taxon>
        <taxon>Chromadorea</taxon>
        <taxon>Rhabditida</taxon>
        <taxon>Tylenchina</taxon>
        <taxon>Tylenchomorpha</taxon>
        <taxon>Tylenchoidea</taxon>
        <taxon>Heteroderidae</taxon>
        <taxon>Heteroderinae</taxon>
        <taxon>Heterodera</taxon>
    </lineage>
</organism>
<evidence type="ECO:0000313" key="2">
    <source>
        <dbReference type="EMBL" id="KAL3072450.1"/>
    </source>
</evidence>
<proteinExistence type="predicted"/>
<evidence type="ECO:0000313" key="3">
    <source>
        <dbReference type="Proteomes" id="UP001620645"/>
    </source>
</evidence>
<dbReference type="EMBL" id="JBICCN010000373">
    <property type="protein sequence ID" value="KAL3072450.1"/>
    <property type="molecule type" value="Genomic_DNA"/>
</dbReference>
<comment type="caution">
    <text evidence="2">The sequence shown here is derived from an EMBL/GenBank/DDBJ whole genome shotgun (WGS) entry which is preliminary data.</text>
</comment>
<dbReference type="Proteomes" id="UP001620645">
    <property type="component" value="Unassembled WGS sequence"/>
</dbReference>